<keyword evidence="10 17" id="KW-1133">Transmembrane helix</keyword>
<evidence type="ECO:0000256" key="2">
    <source>
        <dbReference type="ARBA" id="ARBA00022448"/>
    </source>
</evidence>
<keyword evidence="13 15" id="KW-0407">Ion channel</keyword>
<dbReference type="InterPro" id="IPR005410">
    <property type="entry name" value="2pore_dom_K_chnl_THIK"/>
</dbReference>
<feature type="domain" description="Potassium channel" evidence="18">
    <location>
        <begin position="211"/>
        <end position="288"/>
    </location>
</feature>
<dbReference type="AlphaFoldDB" id="A0A6P7SZ81"/>
<evidence type="ECO:0000256" key="6">
    <source>
        <dbReference type="ARBA" id="ARBA00022723"/>
    </source>
</evidence>
<feature type="domain" description="Potassium channel" evidence="18">
    <location>
        <begin position="86"/>
        <end position="151"/>
    </location>
</feature>
<evidence type="ECO:0000256" key="13">
    <source>
        <dbReference type="ARBA" id="ARBA00023303"/>
    </source>
</evidence>
<dbReference type="GO" id="GO:0015271">
    <property type="term" value="F:outward rectifier potassium channel activity"/>
    <property type="evidence" value="ECO:0007669"/>
    <property type="project" value="TreeGrafter"/>
</dbReference>
<feature type="transmembrane region" description="Helical" evidence="17">
    <location>
        <begin position="20"/>
        <end position="43"/>
    </location>
</feature>
<evidence type="ECO:0000256" key="8">
    <source>
        <dbReference type="ARBA" id="ARBA00022882"/>
    </source>
</evidence>
<dbReference type="PRINTS" id="PR01588">
    <property type="entry name" value="THIKCHANNEL"/>
</dbReference>
<evidence type="ECO:0000256" key="17">
    <source>
        <dbReference type="SAM" id="Phobius"/>
    </source>
</evidence>
<dbReference type="InterPro" id="IPR003280">
    <property type="entry name" value="2pore_dom_K_chnl"/>
</dbReference>
<keyword evidence="7" id="KW-0631">Potassium channel</keyword>
<keyword evidence="8" id="KW-0851">Voltage-gated channel</keyword>
<evidence type="ECO:0000256" key="12">
    <source>
        <dbReference type="ARBA" id="ARBA00023136"/>
    </source>
</evidence>
<evidence type="ECO:0000256" key="9">
    <source>
        <dbReference type="ARBA" id="ARBA00022958"/>
    </source>
</evidence>
<dbReference type="PANTHER" id="PTHR11003:SF10">
    <property type="entry name" value="POTASSIUM CHANNEL DOMAIN-CONTAINING PROTEIN"/>
    <property type="match status" value="1"/>
</dbReference>
<keyword evidence="11 15" id="KW-0406">Ion transport</keyword>
<dbReference type="PRINTS" id="PR01333">
    <property type="entry name" value="2POREKCHANEL"/>
</dbReference>
<feature type="transmembrane region" description="Helical" evidence="17">
    <location>
        <begin position="227"/>
        <end position="246"/>
    </location>
</feature>
<dbReference type="InterPro" id="IPR013099">
    <property type="entry name" value="K_chnl_dom"/>
</dbReference>
<gene>
    <name evidence="20" type="primary">LOC115217522</name>
</gene>
<dbReference type="FunFam" id="1.10.287.70:FF:000070">
    <property type="entry name" value="Potassium channel, subfamily K, member 12 like"/>
    <property type="match status" value="1"/>
</dbReference>
<dbReference type="Pfam" id="PF07885">
    <property type="entry name" value="Ion_trans_2"/>
    <property type="match status" value="2"/>
</dbReference>
<evidence type="ECO:0000313" key="20">
    <source>
        <dbReference type="RefSeq" id="XP_029643106.1"/>
    </source>
</evidence>
<comment type="catalytic activity">
    <reaction evidence="14">
        <text>K(+)(in) = K(+)(out)</text>
        <dbReference type="Rhea" id="RHEA:29463"/>
        <dbReference type="ChEBI" id="CHEBI:29103"/>
    </reaction>
</comment>
<dbReference type="GO" id="GO:0022841">
    <property type="term" value="F:potassium ion leak channel activity"/>
    <property type="evidence" value="ECO:0007669"/>
    <property type="project" value="TreeGrafter"/>
</dbReference>
<dbReference type="Gene3D" id="1.10.287.70">
    <property type="match status" value="1"/>
</dbReference>
<feature type="transmembrane region" description="Helical" evidence="17">
    <location>
        <begin position="129"/>
        <end position="148"/>
    </location>
</feature>
<dbReference type="RefSeq" id="XP_029643106.1">
    <property type="nucleotide sequence ID" value="XM_029787246.2"/>
</dbReference>
<comment type="subcellular location">
    <subcellularLocation>
        <location evidence="1">Cell membrane</location>
        <topology evidence="1">Multi-pass membrane protein</topology>
    </subcellularLocation>
</comment>
<feature type="transmembrane region" description="Helical" evidence="17">
    <location>
        <begin position="267"/>
        <end position="288"/>
    </location>
</feature>
<dbReference type="Proteomes" id="UP000515154">
    <property type="component" value="Linkage group LG11"/>
</dbReference>
<evidence type="ECO:0000256" key="3">
    <source>
        <dbReference type="ARBA" id="ARBA00022475"/>
    </source>
</evidence>
<proteinExistence type="inferred from homology"/>
<accession>A0A6P7SZ81</accession>
<keyword evidence="9" id="KW-0630">Potassium</keyword>
<organism evidence="19 20">
    <name type="scientific">Octopus sinensis</name>
    <name type="common">East Asian common octopus</name>
    <dbReference type="NCBI Taxonomy" id="2607531"/>
    <lineage>
        <taxon>Eukaryota</taxon>
        <taxon>Metazoa</taxon>
        <taxon>Spiralia</taxon>
        <taxon>Lophotrochozoa</taxon>
        <taxon>Mollusca</taxon>
        <taxon>Cephalopoda</taxon>
        <taxon>Coleoidea</taxon>
        <taxon>Octopodiformes</taxon>
        <taxon>Octopoda</taxon>
        <taxon>Incirrata</taxon>
        <taxon>Octopodidae</taxon>
        <taxon>Octopus</taxon>
    </lineage>
</organism>
<evidence type="ECO:0000256" key="5">
    <source>
        <dbReference type="ARBA" id="ARBA00022692"/>
    </source>
</evidence>
<feature type="transmembrane region" description="Helical" evidence="17">
    <location>
        <begin position="199"/>
        <end position="221"/>
    </location>
</feature>
<dbReference type="GO" id="GO:0046872">
    <property type="term" value="F:metal ion binding"/>
    <property type="evidence" value="ECO:0007669"/>
    <property type="project" value="UniProtKB-KW"/>
</dbReference>
<evidence type="ECO:0000256" key="14">
    <source>
        <dbReference type="ARBA" id="ARBA00034430"/>
    </source>
</evidence>
<dbReference type="GO" id="GO:0005886">
    <property type="term" value="C:plasma membrane"/>
    <property type="evidence" value="ECO:0007669"/>
    <property type="project" value="UniProtKB-SubCell"/>
</dbReference>
<reference evidence="20" key="1">
    <citation type="submission" date="2025-08" db="UniProtKB">
        <authorList>
            <consortium name="RefSeq"/>
        </authorList>
    </citation>
    <scope>IDENTIFICATION</scope>
</reference>
<dbReference type="SUPFAM" id="SSF81324">
    <property type="entry name" value="Voltage-gated potassium channels"/>
    <property type="match status" value="2"/>
</dbReference>
<keyword evidence="19" id="KW-1185">Reference proteome</keyword>
<feature type="transmembrane region" description="Helical" evidence="17">
    <location>
        <begin position="99"/>
        <end position="117"/>
    </location>
</feature>
<keyword evidence="4" id="KW-0633">Potassium transport</keyword>
<keyword evidence="12 17" id="KW-0472">Membrane</keyword>
<evidence type="ECO:0000256" key="1">
    <source>
        <dbReference type="ARBA" id="ARBA00004651"/>
    </source>
</evidence>
<evidence type="ECO:0000256" key="10">
    <source>
        <dbReference type="ARBA" id="ARBA00022989"/>
    </source>
</evidence>
<dbReference type="GO" id="GO:0034702">
    <property type="term" value="C:monoatomic ion channel complex"/>
    <property type="evidence" value="ECO:0007669"/>
    <property type="project" value="UniProtKB-KW"/>
</dbReference>
<comment type="similarity">
    <text evidence="15">Belongs to the two pore domain potassium channel (TC 1.A.1.8) family.</text>
</comment>
<dbReference type="PANTHER" id="PTHR11003">
    <property type="entry name" value="POTASSIUM CHANNEL, SUBFAMILY K"/>
    <property type="match status" value="1"/>
</dbReference>
<evidence type="ECO:0000313" key="19">
    <source>
        <dbReference type="Proteomes" id="UP000515154"/>
    </source>
</evidence>
<protein>
    <submittedName>
        <fullName evidence="20">Potassium channel subfamily K member 12-like</fullName>
    </submittedName>
</protein>
<keyword evidence="3" id="KW-1003">Cell membrane</keyword>
<sequence>MPRPGNHGCFSFLHLQEDNARFLLLFVVMMGYLVFGAGIFMILESPNEEAERIKINASVEAFLERYPEANRTDLELLLLEYARASAAGFVESKAARWDFVGSFYFVGTVVSTIGFGMTTPSTPNGKILLIFYGFFGCAGAILFFNLFLERIITFLAHILKSIHEKSQRQKSSQVSEKHDSDRRDSSVSEDSLDAWKPSVYWVMLILLCGAVLVACCASAMYHSVENWSYFESIYFCFVTFSTIGFGDYTVGQKTQYDYIHLYRLGNFVFIIIGCCCIYSLFNVASIIIKQFLNWILRKLNCRCQCRREMPTFRARRNAITPGIRQSQRKAKSDSVTMVDVDYDSDNEYRRTSGEMISMHDFLQAKNINIAMMQKRLWETAQRGMLQQAQNESGFHGGVGPLAILNRKLGKDEI</sequence>
<feature type="region of interest" description="Disordered" evidence="16">
    <location>
        <begin position="169"/>
        <end position="188"/>
    </location>
</feature>
<evidence type="ECO:0000256" key="7">
    <source>
        <dbReference type="ARBA" id="ARBA00022826"/>
    </source>
</evidence>
<evidence type="ECO:0000259" key="18">
    <source>
        <dbReference type="Pfam" id="PF07885"/>
    </source>
</evidence>
<keyword evidence="2 15" id="KW-0813">Transport</keyword>
<name>A0A6P7SZ81_9MOLL</name>
<evidence type="ECO:0000256" key="11">
    <source>
        <dbReference type="ARBA" id="ARBA00023065"/>
    </source>
</evidence>
<dbReference type="KEGG" id="osn:115217522"/>
<evidence type="ECO:0000256" key="16">
    <source>
        <dbReference type="SAM" id="MobiDB-lite"/>
    </source>
</evidence>
<dbReference type="GO" id="GO:0030322">
    <property type="term" value="P:stabilization of membrane potential"/>
    <property type="evidence" value="ECO:0007669"/>
    <property type="project" value="TreeGrafter"/>
</dbReference>
<feature type="compositionally biased region" description="Basic and acidic residues" evidence="16">
    <location>
        <begin position="175"/>
        <end position="186"/>
    </location>
</feature>
<evidence type="ECO:0000256" key="15">
    <source>
        <dbReference type="RuleBase" id="RU003857"/>
    </source>
</evidence>
<keyword evidence="5 15" id="KW-0812">Transmembrane</keyword>
<evidence type="ECO:0000256" key="4">
    <source>
        <dbReference type="ARBA" id="ARBA00022538"/>
    </source>
</evidence>
<keyword evidence="6" id="KW-0479">Metal-binding</keyword>